<proteinExistence type="predicted"/>
<dbReference type="PANTHER" id="PTHR12526:SF637">
    <property type="entry name" value="GLYCOSYLTRANSFERASE EPSF-RELATED"/>
    <property type="match status" value="1"/>
</dbReference>
<dbReference type="eggNOG" id="COG0438">
    <property type="taxonomic scope" value="Bacteria"/>
</dbReference>
<dbReference type="PANTHER" id="PTHR12526">
    <property type="entry name" value="GLYCOSYLTRANSFERASE"/>
    <property type="match status" value="1"/>
</dbReference>
<organism evidence="1 2">
    <name type="scientific">Photobacterium angustum (strain S14 / CCUG 15956)</name>
    <name type="common">Vibrio sp. (strain S14 / CCUG 15956)</name>
    <dbReference type="NCBI Taxonomy" id="314292"/>
    <lineage>
        <taxon>Bacteria</taxon>
        <taxon>Pseudomonadati</taxon>
        <taxon>Pseudomonadota</taxon>
        <taxon>Gammaproteobacteria</taxon>
        <taxon>Vibrionales</taxon>
        <taxon>Vibrionaceae</taxon>
        <taxon>Photobacterium</taxon>
    </lineage>
</organism>
<dbReference type="HOGENOM" id="CLU_066829_0_0_6"/>
<dbReference type="EMBL" id="AAOJ01000002">
    <property type="protein sequence ID" value="EAS65322.1"/>
    <property type="molecule type" value="Genomic_DNA"/>
</dbReference>
<dbReference type="AlphaFoldDB" id="Q1ZRK5"/>
<comment type="caution">
    <text evidence="1">The sequence shown here is derived from an EMBL/GenBank/DDBJ whole genome shotgun (WGS) entry which is preliminary data.</text>
</comment>
<dbReference type="Pfam" id="PF13692">
    <property type="entry name" value="Glyco_trans_1_4"/>
    <property type="match status" value="1"/>
</dbReference>
<evidence type="ECO:0000313" key="2">
    <source>
        <dbReference type="Proteomes" id="UP000001603"/>
    </source>
</evidence>
<dbReference type="Gene3D" id="3.40.50.2000">
    <property type="entry name" value="Glycogen Phosphorylase B"/>
    <property type="match status" value="2"/>
</dbReference>
<sequence>MKILWTHNWPDERKSMGPFMWTLLEGLRKKNIHIDLYYVGSGYNPNKALSNFKKLKLVAKEYDLVHAQYGSLTGYITSKLDMPSLLSIRGSDWHQYIGNDIKENLHSKIACYLTRRAIKDYNEIIVMSERMQKEINRISHSVINVIPDPIDLDLFNIEEKKESRKKLFNDESSSPWVLFNTLSKTNPVKRLGLAEQVIEEVRKSIPNVQMKIASNIAYKDMPTFINSCDLALCTSTHEGWPNSIKEALACGLPFVSTNVSDLDLLSEKSSYCYVSEDNIKEMANGIISILNNQESINKEDLRDLVNYMSVDNISDNLISVYNRMLNK</sequence>
<reference evidence="1 2" key="1">
    <citation type="journal article" date="2009" name="Proc. Natl. Acad. Sci. U.S.A.">
        <title>The genomic basis of trophic strategy in marine bacteria.</title>
        <authorList>
            <person name="Lauro F.M."/>
            <person name="McDougald D."/>
            <person name="Thomas T."/>
            <person name="Williams T.J."/>
            <person name="Egan S."/>
            <person name="Rice S."/>
            <person name="DeMaere M.Z."/>
            <person name="Ting L."/>
            <person name="Ertan H."/>
            <person name="Johnson J."/>
            <person name="Ferriera S."/>
            <person name="Lapidus A."/>
            <person name="Anderson I."/>
            <person name="Kyrpides N."/>
            <person name="Munk A.C."/>
            <person name="Detter C."/>
            <person name="Han C.S."/>
            <person name="Brown M.V."/>
            <person name="Robb F.T."/>
            <person name="Kjelleberg S."/>
            <person name="Cavicchioli R."/>
        </authorList>
    </citation>
    <scope>NUCLEOTIDE SEQUENCE [LARGE SCALE GENOMIC DNA]</scope>
    <source>
        <strain evidence="1 2">S14</strain>
    </source>
</reference>
<dbReference type="CDD" id="cd03801">
    <property type="entry name" value="GT4_PimA-like"/>
    <property type="match status" value="1"/>
</dbReference>
<protein>
    <submittedName>
        <fullName evidence="1">Glycosyl transferase</fullName>
    </submittedName>
</protein>
<dbReference type="GO" id="GO:0016740">
    <property type="term" value="F:transferase activity"/>
    <property type="evidence" value="ECO:0007669"/>
    <property type="project" value="UniProtKB-KW"/>
</dbReference>
<dbReference type="Proteomes" id="UP000001603">
    <property type="component" value="Unassembled WGS sequence"/>
</dbReference>
<dbReference type="CarbonylDB" id="Q1ZRK5"/>
<dbReference type="SUPFAM" id="SSF53756">
    <property type="entry name" value="UDP-Glycosyltransferase/glycogen phosphorylase"/>
    <property type="match status" value="1"/>
</dbReference>
<evidence type="ECO:0000313" key="1">
    <source>
        <dbReference type="EMBL" id="EAS65322.1"/>
    </source>
</evidence>
<keyword evidence="1" id="KW-0808">Transferase</keyword>
<name>Q1ZRK5_PHOAS</name>
<accession>Q1ZRK5</accession>
<gene>
    <name evidence="1" type="ORF">VAS14_06363</name>
</gene>